<dbReference type="AlphaFoldDB" id="A0A6A4VW17"/>
<comment type="caution">
    <text evidence="2">The sequence shown here is derived from an EMBL/GenBank/DDBJ whole genome shotgun (WGS) entry which is preliminary data.</text>
</comment>
<evidence type="ECO:0000313" key="3">
    <source>
        <dbReference type="Proteomes" id="UP000440578"/>
    </source>
</evidence>
<reference evidence="2 3" key="1">
    <citation type="submission" date="2019-07" db="EMBL/GenBank/DDBJ databases">
        <title>Draft genome assembly of a fouling barnacle, Amphibalanus amphitrite (Darwin, 1854): The first reference genome for Thecostraca.</title>
        <authorList>
            <person name="Kim W."/>
        </authorList>
    </citation>
    <scope>NUCLEOTIDE SEQUENCE [LARGE SCALE GENOMIC DNA]</scope>
    <source>
        <strain evidence="2">SNU_AA5</strain>
        <tissue evidence="2">Soma without cirri and trophi</tissue>
    </source>
</reference>
<feature type="signal peptide" evidence="1">
    <location>
        <begin position="1"/>
        <end position="28"/>
    </location>
</feature>
<gene>
    <name evidence="2" type="ORF">FJT64_007392</name>
</gene>
<dbReference type="EMBL" id="VIIS01001643">
    <property type="protein sequence ID" value="KAF0295012.1"/>
    <property type="molecule type" value="Genomic_DNA"/>
</dbReference>
<dbReference type="Proteomes" id="UP000440578">
    <property type="component" value="Unassembled WGS sequence"/>
</dbReference>
<proteinExistence type="predicted"/>
<organism evidence="2 3">
    <name type="scientific">Amphibalanus amphitrite</name>
    <name type="common">Striped barnacle</name>
    <name type="synonym">Balanus amphitrite</name>
    <dbReference type="NCBI Taxonomy" id="1232801"/>
    <lineage>
        <taxon>Eukaryota</taxon>
        <taxon>Metazoa</taxon>
        <taxon>Ecdysozoa</taxon>
        <taxon>Arthropoda</taxon>
        <taxon>Crustacea</taxon>
        <taxon>Multicrustacea</taxon>
        <taxon>Cirripedia</taxon>
        <taxon>Thoracica</taxon>
        <taxon>Thoracicalcarea</taxon>
        <taxon>Balanomorpha</taxon>
        <taxon>Balanoidea</taxon>
        <taxon>Balanidae</taxon>
        <taxon>Amphibalaninae</taxon>
        <taxon>Amphibalanus</taxon>
    </lineage>
</organism>
<evidence type="ECO:0000313" key="2">
    <source>
        <dbReference type="EMBL" id="KAF0295012.1"/>
    </source>
</evidence>
<evidence type="ECO:0000256" key="1">
    <source>
        <dbReference type="SAM" id="SignalP"/>
    </source>
</evidence>
<protein>
    <recommendedName>
        <fullName evidence="4">Sushi domain-containing protein</fullName>
    </recommendedName>
</protein>
<keyword evidence="1" id="KW-0732">Signal</keyword>
<accession>A0A6A4VW17</accession>
<evidence type="ECO:0008006" key="4">
    <source>
        <dbReference type="Google" id="ProtNLM"/>
    </source>
</evidence>
<feature type="chain" id="PRO_5025549349" description="Sushi domain-containing protein" evidence="1">
    <location>
        <begin position="29"/>
        <end position="295"/>
    </location>
</feature>
<name>A0A6A4VW17_AMPAM</name>
<sequence length="295" mass="31676">MGAVSRPLLMLLLCPLLFGLLSHLSVRAQQQSGVGDTPYWYLAGGTAPLQLTVLPAPWSPVQLTQSEPVLTSFSARSECLCRQACLVSLRCLSYVLGPGRLCRLYRRRGAPGALTTTAAGTDYHRTYFGYDWTTDTTTTATTSDGVLMYRAGVALPGDFCTDTGESVSGMAQSNRTLRFIRCTPLPAGATLDSAAVQVVSHSTWSDTLVCPAGSVVTALGCPADQTSQVTWEQPFQARLLRCVALVPRPSWSSDTCTLLTLAASQLDTRAGCPYGRLFISLHVHTEGWSVKCCLT</sequence>
<keyword evidence="3" id="KW-1185">Reference proteome</keyword>